<dbReference type="AlphaFoldDB" id="A0A2C6L5V6"/>
<comment type="similarity">
    <text evidence="2">Belongs to the GMC oxidoreductase family.</text>
</comment>
<evidence type="ECO:0000256" key="3">
    <source>
        <dbReference type="ARBA" id="ARBA00022630"/>
    </source>
</evidence>
<dbReference type="Gene3D" id="3.50.50.60">
    <property type="entry name" value="FAD/NAD(P)-binding domain"/>
    <property type="match status" value="2"/>
</dbReference>
<dbReference type="GeneID" id="94426744"/>
<organism evidence="6 7">
    <name type="scientific">Cystoisospora suis</name>
    <dbReference type="NCBI Taxonomy" id="483139"/>
    <lineage>
        <taxon>Eukaryota</taxon>
        <taxon>Sar</taxon>
        <taxon>Alveolata</taxon>
        <taxon>Apicomplexa</taxon>
        <taxon>Conoidasida</taxon>
        <taxon>Coccidia</taxon>
        <taxon>Eucoccidiorida</taxon>
        <taxon>Eimeriorina</taxon>
        <taxon>Sarcocystidae</taxon>
        <taxon>Cystoisospora</taxon>
    </lineage>
</organism>
<dbReference type="PANTHER" id="PTHR11552">
    <property type="entry name" value="GLUCOSE-METHANOL-CHOLINE GMC OXIDOREDUCTASE"/>
    <property type="match status" value="1"/>
</dbReference>
<dbReference type="GO" id="GO:0050660">
    <property type="term" value="F:flavin adenine dinucleotide binding"/>
    <property type="evidence" value="ECO:0007669"/>
    <property type="project" value="InterPro"/>
</dbReference>
<keyword evidence="4" id="KW-0274">FAD</keyword>
<comment type="cofactor">
    <cofactor evidence="1">
        <name>FAD</name>
        <dbReference type="ChEBI" id="CHEBI:57692"/>
    </cofactor>
</comment>
<accession>A0A2C6L5V6</accession>
<evidence type="ECO:0000256" key="1">
    <source>
        <dbReference type="ARBA" id="ARBA00001974"/>
    </source>
</evidence>
<reference evidence="6 7" key="1">
    <citation type="journal article" date="2017" name="Int. J. Parasitol.">
        <title>The genome of the protozoan parasite Cystoisospora suis and a reverse vaccinology approach to identify vaccine candidates.</title>
        <authorList>
            <person name="Palmieri N."/>
            <person name="Shrestha A."/>
            <person name="Ruttkowski B."/>
            <person name="Beck T."/>
            <person name="Vogl C."/>
            <person name="Tomley F."/>
            <person name="Blake D.P."/>
            <person name="Joachim A."/>
        </authorList>
    </citation>
    <scope>NUCLEOTIDE SEQUENCE [LARGE SCALE GENOMIC DNA]</scope>
    <source>
        <strain evidence="6 7">Wien I</strain>
    </source>
</reference>
<protein>
    <submittedName>
        <fullName evidence="6">Gmc oxidoreductase</fullName>
    </submittedName>
</protein>
<evidence type="ECO:0000313" key="6">
    <source>
        <dbReference type="EMBL" id="PHJ22813.1"/>
    </source>
</evidence>
<dbReference type="InterPro" id="IPR007867">
    <property type="entry name" value="GMC_OxRtase_C"/>
</dbReference>
<dbReference type="VEuPathDB" id="ToxoDB:CSUI_003335"/>
<evidence type="ECO:0000259" key="5">
    <source>
        <dbReference type="PROSITE" id="PS00624"/>
    </source>
</evidence>
<dbReference type="InterPro" id="IPR012132">
    <property type="entry name" value="GMC_OxRdtase"/>
</dbReference>
<evidence type="ECO:0000256" key="4">
    <source>
        <dbReference type="ARBA" id="ARBA00022827"/>
    </source>
</evidence>
<gene>
    <name evidence="6" type="ORF">CSUI_003335</name>
</gene>
<sequence length="884" mass="97735">MDIFGAGRAVADESLTQLIQTNQGVRSQVAGVMGGGTSINMAIIAMESEEYFSYLNSNHGWTLDLKLIDEVCRLHLDHLEAKIGGFASCQPRQLSPFCLRLLKGLLWFHSGSLTFFCSQAHRWVSRAFSPMPQDVVYGSRLSQSLQDQGYLPFKPSDKRAMKTVDPVPTSGLAYSDKLVPGYVWGGVTIFDKKKGFFRNSSDVFLYEAPSRVAHSGRLVLKAGKFVEKLMFDTPTATTPRAVCVKYRSTTREDMAPLGRDTVPKSSRQPAQGLLDYLIGYASKLLAQFWSEPESHEIACVRNEGEIILSAGAIHSPLILFRSGVGPREQLREIGVDEVKAIEHLGRNLTDRVLIPIQMFQKEKKKKEERIPRVCQVLGMRHHGPSCQGVGVNERTLKCSLVTTEELSGPNIIHGLLWASHLLLPPSWRDHPAAHAVFSFVRNCEGKLKFKGTPEYPPACVFAEGLLDCLDRSFSLFYFTTEPKSRGYIRQHRDGRVEVEANYLKDEQDLFDAVRGVQSLIQQVNGGRFDDIVEPLQPGSCPVMMLHTVVELFLRFAQADDLPQYEKQLLSVRRHKADLQPFRQERRSDLPSPADSLRASGLEVGTSHVHGKKPVESNQEPGLSAITSSLEGLPGVSTHRDADLPSVQGFEEALGRVFAEKEKVKKLFEEGREIKQAPAPKTHGPSALSVKRVATSESQQVEPSSCNLNATEDCEGRPVHSELFSTTCMAHDIFNARYGSPCGVDDMPRTTQPDSVDDIGDWHARLMEEGLENFFRPQLPAGSAQSAATYPPILPRPDDPEAVAAFAVTYMTSIWHFAGTAAMGLVVDEEFRVKGIKGLSIADASVLNQMTRLNPTATLLTLGRYIGLMKASPRASSTPHPATKK</sequence>
<name>A0A2C6L5V6_9APIC</name>
<dbReference type="InterPro" id="IPR000172">
    <property type="entry name" value="GMC_OxRdtase_N"/>
</dbReference>
<dbReference type="PROSITE" id="PS00624">
    <property type="entry name" value="GMC_OXRED_2"/>
    <property type="match status" value="1"/>
</dbReference>
<keyword evidence="7" id="KW-1185">Reference proteome</keyword>
<proteinExistence type="inferred from homology"/>
<feature type="domain" description="Glucose-methanol-choline oxidoreductase N-terminal" evidence="5">
    <location>
        <begin position="311"/>
        <end position="325"/>
    </location>
</feature>
<dbReference type="InterPro" id="IPR036188">
    <property type="entry name" value="FAD/NAD-bd_sf"/>
</dbReference>
<dbReference type="GO" id="GO:0016614">
    <property type="term" value="F:oxidoreductase activity, acting on CH-OH group of donors"/>
    <property type="evidence" value="ECO:0007669"/>
    <property type="project" value="InterPro"/>
</dbReference>
<dbReference type="Pfam" id="PF00732">
    <property type="entry name" value="GMC_oxred_N"/>
    <property type="match status" value="1"/>
</dbReference>
<evidence type="ECO:0000313" key="7">
    <source>
        <dbReference type="Proteomes" id="UP000221165"/>
    </source>
</evidence>
<evidence type="ECO:0000256" key="2">
    <source>
        <dbReference type="ARBA" id="ARBA00010790"/>
    </source>
</evidence>
<dbReference type="EMBL" id="MIGC01001461">
    <property type="protein sequence ID" value="PHJ22813.1"/>
    <property type="molecule type" value="Genomic_DNA"/>
</dbReference>
<dbReference type="PANTHER" id="PTHR11552:SF147">
    <property type="entry name" value="CHOLINE DEHYDROGENASE, MITOCHONDRIAL"/>
    <property type="match status" value="1"/>
</dbReference>
<dbReference type="OrthoDB" id="269227at2759"/>
<keyword evidence="3" id="KW-0285">Flavoprotein</keyword>
<comment type="caution">
    <text evidence="6">The sequence shown here is derived from an EMBL/GenBank/DDBJ whole genome shotgun (WGS) entry which is preliminary data.</text>
</comment>
<dbReference type="Gene3D" id="3.30.410.40">
    <property type="match status" value="1"/>
</dbReference>
<dbReference type="SUPFAM" id="SSF51905">
    <property type="entry name" value="FAD/NAD(P)-binding domain"/>
    <property type="match status" value="2"/>
</dbReference>
<dbReference type="Pfam" id="PF05199">
    <property type="entry name" value="GMC_oxred_C"/>
    <property type="match status" value="1"/>
</dbReference>
<dbReference type="RefSeq" id="XP_067924490.1">
    <property type="nucleotide sequence ID" value="XM_068063533.1"/>
</dbReference>
<dbReference type="Proteomes" id="UP000221165">
    <property type="component" value="Unassembled WGS sequence"/>
</dbReference>